<organism evidence="2 3">
    <name type="scientific">Senna tora</name>
    <dbReference type="NCBI Taxonomy" id="362788"/>
    <lineage>
        <taxon>Eukaryota</taxon>
        <taxon>Viridiplantae</taxon>
        <taxon>Streptophyta</taxon>
        <taxon>Embryophyta</taxon>
        <taxon>Tracheophyta</taxon>
        <taxon>Spermatophyta</taxon>
        <taxon>Magnoliopsida</taxon>
        <taxon>eudicotyledons</taxon>
        <taxon>Gunneridae</taxon>
        <taxon>Pentapetalae</taxon>
        <taxon>rosids</taxon>
        <taxon>fabids</taxon>
        <taxon>Fabales</taxon>
        <taxon>Fabaceae</taxon>
        <taxon>Caesalpinioideae</taxon>
        <taxon>Cassia clade</taxon>
        <taxon>Senna</taxon>
    </lineage>
</organism>
<dbReference type="AlphaFoldDB" id="A0A834X8I1"/>
<evidence type="ECO:0000313" key="2">
    <source>
        <dbReference type="EMBL" id="KAF7840366.1"/>
    </source>
</evidence>
<feature type="region of interest" description="Disordered" evidence="1">
    <location>
        <begin position="1"/>
        <end position="24"/>
    </location>
</feature>
<reference evidence="2" key="1">
    <citation type="submission" date="2020-09" db="EMBL/GenBank/DDBJ databases">
        <title>Genome-Enabled Discovery of Anthraquinone Biosynthesis in Senna tora.</title>
        <authorList>
            <person name="Kang S.-H."/>
            <person name="Pandey R.P."/>
            <person name="Lee C.-M."/>
            <person name="Sim J.-S."/>
            <person name="Jeong J.-T."/>
            <person name="Choi B.-S."/>
            <person name="Jung M."/>
            <person name="Ginzburg D."/>
            <person name="Zhao K."/>
            <person name="Won S.Y."/>
            <person name="Oh T.-J."/>
            <person name="Yu Y."/>
            <person name="Kim N.-H."/>
            <person name="Lee O.R."/>
            <person name="Lee T.-H."/>
            <person name="Bashyal P."/>
            <person name="Kim T.-S."/>
            <person name="Lee W.-H."/>
            <person name="Kawkins C."/>
            <person name="Kim C.-K."/>
            <person name="Kim J.S."/>
            <person name="Ahn B.O."/>
            <person name="Rhee S.Y."/>
            <person name="Sohng J.K."/>
        </authorList>
    </citation>
    <scope>NUCLEOTIDE SEQUENCE</scope>
    <source>
        <tissue evidence="2">Leaf</tissue>
    </source>
</reference>
<keyword evidence="3" id="KW-1185">Reference proteome</keyword>
<protein>
    <submittedName>
        <fullName evidence="2">Uncharacterized protein</fullName>
    </submittedName>
</protein>
<sequence length="24" mass="2614">MDSDSTVKMSSQFKAFNDGPNLGH</sequence>
<proteinExistence type="predicted"/>
<feature type="compositionally biased region" description="Polar residues" evidence="1">
    <location>
        <begin position="1"/>
        <end position="14"/>
    </location>
</feature>
<dbReference type="Proteomes" id="UP000634136">
    <property type="component" value="Unassembled WGS sequence"/>
</dbReference>
<gene>
    <name evidence="2" type="ORF">G2W53_002664</name>
</gene>
<evidence type="ECO:0000313" key="3">
    <source>
        <dbReference type="Proteomes" id="UP000634136"/>
    </source>
</evidence>
<evidence type="ECO:0000256" key="1">
    <source>
        <dbReference type="SAM" id="MobiDB-lite"/>
    </source>
</evidence>
<accession>A0A834X8I1</accession>
<dbReference type="EMBL" id="JAAIUW010000002">
    <property type="protein sequence ID" value="KAF7840366.1"/>
    <property type="molecule type" value="Genomic_DNA"/>
</dbReference>
<comment type="caution">
    <text evidence="2">The sequence shown here is derived from an EMBL/GenBank/DDBJ whole genome shotgun (WGS) entry which is preliminary data.</text>
</comment>
<name>A0A834X8I1_9FABA</name>